<keyword evidence="5 9" id="KW-0540">Nuclease</keyword>
<evidence type="ECO:0000256" key="9">
    <source>
        <dbReference type="HAMAP-Rule" id="MF_00104"/>
    </source>
</evidence>
<dbReference type="GO" id="GO:0006364">
    <property type="term" value="P:rRNA processing"/>
    <property type="evidence" value="ECO:0007669"/>
    <property type="project" value="UniProtKB-UniRule"/>
</dbReference>
<dbReference type="InterPro" id="IPR036389">
    <property type="entry name" value="RNase_III_sf"/>
</dbReference>
<evidence type="ECO:0000259" key="10">
    <source>
        <dbReference type="PROSITE" id="PS50137"/>
    </source>
</evidence>
<comment type="catalytic activity">
    <reaction evidence="1 9">
        <text>Endonucleolytic cleavage to 5'-phosphomonoester.</text>
        <dbReference type="EC" id="3.1.26.3"/>
    </reaction>
</comment>
<dbReference type="GO" id="GO:0046872">
    <property type="term" value="F:metal ion binding"/>
    <property type="evidence" value="ECO:0007669"/>
    <property type="project" value="UniProtKB-KW"/>
</dbReference>
<dbReference type="GO" id="GO:0006397">
    <property type="term" value="P:mRNA processing"/>
    <property type="evidence" value="ECO:0007669"/>
    <property type="project" value="UniProtKB-UniRule"/>
</dbReference>
<dbReference type="PROSITE" id="PS50137">
    <property type="entry name" value="DS_RBD"/>
    <property type="match status" value="1"/>
</dbReference>
<feature type="active site" evidence="9">
    <location>
        <position position="123"/>
    </location>
</feature>
<dbReference type="InterPro" id="IPR014720">
    <property type="entry name" value="dsRBD_dom"/>
</dbReference>
<dbReference type="Gene3D" id="1.10.1520.10">
    <property type="entry name" value="Ribonuclease III domain"/>
    <property type="match status" value="1"/>
</dbReference>
<dbReference type="SUPFAM" id="SSF54768">
    <property type="entry name" value="dsRNA-binding domain-like"/>
    <property type="match status" value="1"/>
</dbReference>
<feature type="binding site" evidence="9">
    <location>
        <position position="120"/>
    </location>
    <ligand>
        <name>Mg(2+)</name>
        <dbReference type="ChEBI" id="CHEBI:18420"/>
    </ligand>
</feature>
<dbReference type="Proteomes" id="UP000182693">
    <property type="component" value="Unassembled WGS sequence"/>
</dbReference>
<evidence type="ECO:0000259" key="11">
    <source>
        <dbReference type="PROSITE" id="PS50142"/>
    </source>
</evidence>
<dbReference type="PROSITE" id="PS00517">
    <property type="entry name" value="RNASE_3_1"/>
    <property type="match status" value="1"/>
</dbReference>
<keyword evidence="4 9" id="KW-0507">mRNA processing</keyword>
<evidence type="ECO:0000256" key="1">
    <source>
        <dbReference type="ARBA" id="ARBA00000109"/>
    </source>
</evidence>
<keyword evidence="8 9" id="KW-0694">RNA-binding</keyword>
<gene>
    <name evidence="9" type="primary">rnc</name>
    <name evidence="12" type="ORF">AUJ30_02270</name>
</gene>
<dbReference type="STRING" id="1805425.AUJ30_02270"/>
<dbReference type="SUPFAM" id="SSF69065">
    <property type="entry name" value="RNase III domain-like"/>
    <property type="match status" value="1"/>
</dbReference>
<keyword evidence="9" id="KW-0819">tRNA processing</keyword>
<dbReference type="SMART" id="SM00535">
    <property type="entry name" value="RIBOc"/>
    <property type="match status" value="1"/>
</dbReference>
<organism evidence="12 13">
    <name type="scientific">Candidatus Wolfebacteria bacterium CG1_02_39_135</name>
    <dbReference type="NCBI Taxonomy" id="1805425"/>
    <lineage>
        <taxon>Bacteria</taxon>
        <taxon>Candidatus Wolfeibacteriota</taxon>
    </lineage>
</organism>
<evidence type="ECO:0000256" key="5">
    <source>
        <dbReference type="ARBA" id="ARBA00022722"/>
    </source>
</evidence>
<dbReference type="AlphaFoldDB" id="A0A1J4XU42"/>
<evidence type="ECO:0000256" key="6">
    <source>
        <dbReference type="ARBA" id="ARBA00022759"/>
    </source>
</evidence>
<feature type="active site" evidence="9">
    <location>
        <position position="51"/>
    </location>
</feature>
<keyword evidence="3 9" id="KW-0698">rRNA processing</keyword>
<dbReference type="PANTHER" id="PTHR11207">
    <property type="entry name" value="RIBONUCLEASE III"/>
    <property type="match status" value="1"/>
</dbReference>
<keyword evidence="7 9" id="KW-0378">Hydrolase</keyword>
<feature type="binding site" evidence="9">
    <location>
        <position position="123"/>
    </location>
    <ligand>
        <name>Mg(2+)</name>
        <dbReference type="ChEBI" id="CHEBI:18420"/>
    </ligand>
</feature>
<keyword evidence="6 9" id="KW-0255">Endonuclease</keyword>
<comment type="subunit">
    <text evidence="9">Homodimer.</text>
</comment>
<evidence type="ECO:0000256" key="3">
    <source>
        <dbReference type="ARBA" id="ARBA00022552"/>
    </source>
</evidence>
<comment type="function">
    <text evidence="9">Digests double-stranded RNA. Involved in the processing of primary rRNA transcript to yield the immediate precursors to the large and small rRNAs (23S and 16S). Processes some mRNAs, and tRNAs when they are encoded in the rRNA operon. Processes pre-crRNA and tracrRNA of type II CRISPR loci if present in the organism.</text>
</comment>
<dbReference type="InterPro" id="IPR011907">
    <property type="entry name" value="RNase_III"/>
</dbReference>
<dbReference type="PROSITE" id="PS50142">
    <property type="entry name" value="RNASE_3_2"/>
    <property type="match status" value="1"/>
</dbReference>
<dbReference type="CDD" id="cd10845">
    <property type="entry name" value="DSRM_RNAse_III_family"/>
    <property type="match status" value="1"/>
</dbReference>
<evidence type="ECO:0000256" key="7">
    <source>
        <dbReference type="ARBA" id="ARBA00022801"/>
    </source>
</evidence>
<comment type="similarity">
    <text evidence="2">Belongs to the ribonuclease III family.</text>
</comment>
<sequence>MVSDLSKLEQKLGIQFKNKDLLKEAITHRSYLNENPSWNLPHNERLEFLGDAVLELAVTEDLFNQYPQYPEGQLTSLRAALVNYQAIATVARDLNLGNFILLSRGEAKDVGRAREVILANAMEALLGAIYLDNGYQGAKKIIERFVINPNLDKIIEAGLYKDPKSHLQEVVQEKLKLTPTYQILEEWGPDHKKIFRMGVYFGEKLITEGEGYSKQEAEIEAAKNALKTYVS</sequence>
<dbReference type="InterPro" id="IPR000999">
    <property type="entry name" value="RNase_III_dom"/>
</dbReference>
<evidence type="ECO:0000313" key="13">
    <source>
        <dbReference type="Proteomes" id="UP000182693"/>
    </source>
</evidence>
<protein>
    <recommendedName>
        <fullName evidence="9">Ribonuclease 3</fullName>
        <ecNumber evidence="9">3.1.26.3</ecNumber>
    </recommendedName>
    <alternativeName>
        <fullName evidence="9">Ribonuclease III</fullName>
        <shortName evidence="9">RNase III</shortName>
    </alternativeName>
</protein>
<reference evidence="12 13" key="1">
    <citation type="journal article" date="2016" name="Environ. Microbiol.">
        <title>Genomic resolution of a cold subsurface aquifer community provides metabolic insights for novel microbes adapted to high CO concentrations.</title>
        <authorList>
            <person name="Probst A.J."/>
            <person name="Castelle C.J."/>
            <person name="Singh A."/>
            <person name="Brown C.T."/>
            <person name="Anantharaman K."/>
            <person name="Sharon I."/>
            <person name="Hug L.A."/>
            <person name="Burstein D."/>
            <person name="Emerson J.B."/>
            <person name="Thomas B.C."/>
            <person name="Banfield J.F."/>
        </authorList>
    </citation>
    <scope>NUCLEOTIDE SEQUENCE [LARGE SCALE GENOMIC DNA]</scope>
    <source>
        <strain evidence="12">CG1_02_39_135</strain>
    </source>
</reference>
<dbReference type="CDD" id="cd00593">
    <property type="entry name" value="RIBOc"/>
    <property type="match status" value="1"/>
</dbReference>
<evidence type="ECO:0000256" key="2">
    <source>
        <dbReference type="ARBA" id="ARBA00010183"/>
    </source>
</evidence>
<dbReference type="Pfam" id="PF14622">
    <property type="entry name" value="Ribonucleas_3_3"/>
    <property type="match status" value="1"/>
</dbReference>
<comment type="cofactor">
    <cofactor evidence="9">
        <name>Mg(2+)</name>
        <dbReference type="ChEBI" id="CHEBI:18420"/>
    </cofactor>
</comment>
<dbReference type="GO" id="GO:0005737">
    <property type="term" value="C:cytoplasm"/>
    <property type="evidence" value="ECO:0007669"/>
    <property type="project" value="UniProtKB-SubCell"/>
</dbReference>
<feature type="domain" description="DRBM" evidence="10">
    <location>
        <begin position="162"/>
        <end position="231"/>
    </location>
</feature>
<dbReference type="Gene3D" id="3.30.160.20">
    <property type="match status" value="1"/>
</dbReference>
<evidence type="ECO:0000256" key="4">
    <source>
        <dbReference type="ARBA" id="ARBA00022664"/>
    </source>
</evidence>
<dbReference type="GO" id="GO:0019843">
    <property type="term" value="F:rRNA binding"/>
    <property type="evidence" value="ECO:0007669"/>
    <property type="project" value="UniProtKB-KW"/>
</dbReference>
<evidence type="ECO:0000256" key="8">
    <source>
        <dbReference type="ARBA" id="ARBA00022884"/>
    </source>
</evidence>
<keyword evidence="9" id="KW-0460">Magnesium</keyword>
<keyword evidence="9" id="KW-0479">Metal-binding</keyword>
<keyword evidence="9" id="KW-0699">rRNA-binding</keyword>
<feature type="binding site" evidence="9">
    <location>
        <position position="47"/>
    </location>
    <ligand>
        <name>Mg(2+)</name>
        <dbReference type="ChEBI" id="CHEBI:18420"/>
    </ligand>
</feature>
<accession>A0A1J4XU42</accession>
<dbReference type="Pfam" id="PF00035">
    <property type="entry name" value="dsrm"/>
    <property type="match status" value="1"/>
</dbReference>
<name>A0A1J4XU42_9BACT</name>
<dbReference type="GO" id="GO:0003725">
    <property type="term" value="F:double-stranded RNA binding"/>
    <property type="evidence" value="ECO:0007669"/>
    <property type="project" value="TreeGrafter"/>
</dbReference>
<proteinExistence type="inferred from homology"/>
<dbReference type="NCBIfam" id="TIGR02191">
    <property type="entry name" value="RNaseIII"/>
    <property type="match status" value="1"/>
</dbReference>
<dbReference type="FunFam" id="1.10.1520.10:FF:000001">
    <property type="entry name" value="Ribonuclease 3"/>
    <property type="match status" value="1"/>
</dbReference>
<comment type="subcellular location">
    <subcellularLocation>
        <location evidence="9">Cytoplasm</location>
    </subcellularLocation>
</comment>
<dbReference type="SMART" id="SM00358">
    <property type="entry name" value="DSRM"/>
    <property type="match status" value="1"/>
</dbReference>
<dbReference type="GO" id="GO:0008033">
    <property type="term" value="P:tRNA processing"/>
    <property type="evidence" value="ECO:0007669"/>
    <property type="project" value="UniProtKB-KW"/>
</dbReference>
<evidence type="ECO:0000313" key="12">
    <source>
        <dbReference type="EMBL" id="OIO64560.1"/>
    </source>
</evidence>
<dbReference type="GO" id="GO:0004525">
    <property type="term" value="F:ribonuclease III activity"/>
    <property type="evidence" value="ECO:0007669"/>
    <property type="project" value="UniProtKB-UniRule"/>
</dbReference>
<comment type="caution">
    <text evidence="12">The sequence shown here is derived from an EMBL/GenBank/DDBJ whole genome shotgun (WGS) entry which is preliminary data.</text>
</comment>
<dbReference type="EMBL" id="MNWX01000043">
    <property type="protein sequence ID" value="OIO64560.1"/>
    <property type="molecule type" value="Genomic_DNA"/>
</dbReference>
<dbReference type="GO" id="GO:0010468">
    <property type="term" value="P:regulation of gene expression"/>
    <property type="evidence" value="ECO:0007669"/>
    <property type="project" value="TreeGrafter"/>
</dbReference>
<dbReference type="PANTHER" id="PTHR11207:SF0">
    <property type="entry name" value="RIBONUCLEASE 3"/>
    <property type="match status" value="1"/>
</dbReference>
<dbReference type="HAMAP" id="MF_00104">
    <property type="entry name" value="RNase_III"/>
    <property type="match status" value="1"/>
</dbReference>
<keyword evidence="9" id="KW-0963">Cytoplasm</keyword>
<dbReference type="EC" id="3.1.26.3" evidence="9"/>
<feature type="domain" description="RNase III" evidence="11">
    <location>
        <begin position="5"/>
        <end position="134"/>
    </location>
</feature>